<organism evidence="8 9">
    <name type="scientific">Peptostreptococcus equinus</name>
    <dbReference type="NCBI Taxonomy" id="3003601"/>
    <lineage>
        <taxon>Bacteria</taxon>
        <taxon>Bacillati</taxon>
        <taxon>Bacillota</taxon>
        <taxon>Clostridia</taxon>
        <taxon>Peptostreptococcales</taxon>
        <taxon>Peptostreptococcaceae</taxon>
        <taxon>Peptostreptococcus</taxon>
    </lineage>
</organism>
<dbReference type="InterPro" id="IPR008949">
    <property type="entry name" value="Isoprenoid_synthase_dom_sf"/>
</dbReference>
<comment type="similarity">
    <text evidence="2 7">Belongs to the FPP/GGPP synthase family.</text>
</comment>
<evidence type="ECO:0000313" key="9">
    <source>
        <dbReference type="Proteomes" id="UP001164187"/>
    </source>
</evidence>
<keyword evidence="5" id="KW-0460">Magnesium</keyword>
<keyword evidence="9" id="KW-1185">Reference proteome</keyword>
<evidence type="ECO:0000256" key="5">
    <source>
        <dbReference type="ARBA" id="ARBA00022842"/>
    </source>
</evidence>
<evidence type="ECO:0000256" key="7">
    <source>
        <dbReference type="RuleBase" id="RU004466"/>
    </source>
</evidence>
<evidence type="ECO:0000256" key="1">
    <source>
        <dbReference type="ARBA" id="ARBA00001946"/>
    </source>
</evidence>
<accession>A0ABY7JR46</accession>
<dbReference type="PANTHER" id="PTHR43281">
    <property type="entry name" value="FARNESYL DIPHOSPHATE SYNTHASE"/>
    <property type="match status" value="1"/>
</dbReference>
<dbReference type="PROSITE" id="PS00723">
    <property type="entry name" value="POLYPRENYL_SYNTHASE_1"/>
    <property type="match status" value="1"/>
</dbReference>
<evidence type="ECO:0000256" key="6">
    <source>
        <dbReference type="ARBA" id="ARBA00023229"/>
    </source>
</evidence>
<proteinExistence type="inferred from homology"/>
<comment type="cofactor">
    <cofactor evidence="1">
        <name>Mg(2+)</name>
        <dbReference type="ChEBI" id="CHEBI:18420"/>
    </cofactor>
</comment>
<evidence type="ECO:0000256" key="3">
    <source>
        <dbReference type="ARBA" id="ARBA00022679"/>
    </source>
</evidence>
<protein>
    <submittedName>
        <fullName evidence="8">Polyprenyl synthetase family protein</fullName>
    </submittedName>
</protein>
<dbReference type="PROSITE" id="PS00444">
    <property type="entry name" value="POLYPRENYL_SYNTHASE_2"/>
    <property type="match status" value="1"/>
</dbReference>
<keyword evidence="6" id="KW-0414">Isoprene biosynthesis</keyword>
<dbReference type="SUPFAM" id="SSF48576">
    <property type="entry name" value="Terpenoid synthases"/>
    <property type="match status" value="1"/>
</dbReference>
<dbReference type="InterPro" id="IPR033749">
    <property type="entry name" value="Polyprenyl_synt_CS"/>
</dbReference>
<dbReference type="Proteomes" id="UP001164187">
    <property type="component" value="Chromosome"/>
</dbReference>
<evidence type="ECO:0000256" key="2">
    <source>
        <dbReference type="ARBA" id="ARBA00006706"/>
    </source>
</evidence>
<dbReference type="SFLD" id="SFLDS00005">
    <property type="entry name" value="Isoprenoid_Synthase_Type_I"/>
    <property type="match status" value="1"/>
</dbReference>
<dbReference type="CDD" id="cd00685">
    <property type="entry name" value="Trans_IPPS_HT"/>
    <property type="match status" value="1"/>
</dbReference>
<sequence>MDFKASLSEKSKYIEEKIRIFAPKEEGYQKSVIEAMNYSLMAGGKRLRPILIMETYRLCGGKDDRFLPYSIAIEMIHTYSLVHDDLPALDNDDLRRGKPTNHKVYGEAMAILAGDALLNHAFQIMLEGSLKYDKPENSLRAAYEISKGAGIYGMIGGQVVDVESENKKIDKDKLDFIHLNKTAAMIVGSIRSGAILADSSEEKLEALSNYANNIGLAFQIIDDILDIEGDEKILGKHIGSDIDNEKSTYPSIIGMEESKKIAKKLIENAKSELEIFGENAEFLTNLADYIIARDK</sequence>
<dbReference type="InterPro" id="IPR000092">
    <property type="entry name" value="Polyprenyl_synt"/>
</dbReference>
<gene>
    <name evidence="8" type="ORF">O0R46_04005</name>
</gene>
<dbReference type="NCBIfam" id="NF045485">
    <property type="entry name" value="FPPsyn"/>
    <property type="match status" value="1"/>
</dbReference>
<reference evidence="8" key="1">
    <citation type="submission" date="2022-12" db="EMBL/GenBank/DDBJ databases">
        <title>Peptostreptococcus.</title>
        <authorList>
            <person name="Lee S.H."/>
        </authorList>
    </citation>
    <scope>NUCLEOTIDE SEQUENCE</scope>
    <source>
        <strain evidence="8">CBA3647</strain>
    </source>
</reference>
<keyword evidence="3 7" id="KW-0808">Transferase</keyword>
<dbReference type="RefSeq" id="WP_269312294.1">
    <property type="nucleotide sequence ID" value="NZ_CP114052.1"/>
</dbReference>
<keyword evidence="4" id="KW-0479">Metal-binding</keyword>
<dbReference type="InterPro" id="IPR053378">
    <property type="entry name" value="Prenyl_diphosphate_synthase"/>
</dbReference>
<dbReference type="SFLD" id="SFLDG01017">
    <property type="entry name" value="Polyprenyl_Transferase_Like"/>
    <property type="match status" value="1"/>
</dbReference>
<name>A0ABY7JR46_9FIRM</name>
<evidence type="ECO:0000256" key="4">
    <source>
        <dbReference type="ARBA" id="ARBA00022723"/>
    </source>
</evidence>
<evidence type="ECO:0000313" key="8">
    <source>
        <dbReference type="EMBL" id="WAW15619.1"/>
    </source>
</evidence>
<dbReference type="PANTHER" id="PTHR43281:SF1">
    <property type="entry name" value="FARNESYL DIPHOSPHATE SYNTHASE"/>
    <property type="match status" value="1"/>
</dbReference>
<dbReference type="Pfam" id="PF00348">
    <property type="entry name" value="polyprenyl_synt"/>
    <property type="match status" value="1"/>
</dbReference>
<dbReference type="Gene3D" id="1.10.600.10">
    <property type="entry name" value="Farnesyl Diphosphate Synthase"/>
    <property type="match status" value="1"/>
</dbReference>
<dbReference type="EMBL" id="CP114052">
    <property type="protein sequence ID" value="WAW15619.1"/>
    <property type="molecule type" value="Genomic_DNA"/>
</dbReference>